<reference evidence="1 2" key="1">
    <citation type="submission" date="2018-02" db="EMBL/GenBank/DDBJ databases">
        <title>Novel Leptospira species isolated from soil and water in Japan.</title>
        <authorList>
            <person name="Nakao R."/>
            <person name="Masuzawa T."/>
        </authorList>
    </citation>
    <scope>NUCLEOTIDE SEQUENCE [LARGE SCALE GENOMIC DNA]</scope>
    <source>
        <strain evidence="1 2">YH101</strain>
    </source>
</reference>
<gene>
    <name evidence="1" type="ORF">LPTSP4_21340</name>
</gene>
<dbReference type="AlphaFoldDB" id="A0A2P2E144"/>
<comment type="caution">
    <text evidence="1">The sequence shown here is derived from an EMBL/GenBank/DDBJ whole genome shotgun (WGS) entry which is preliminary data.</text>
</comment>
<keyword evidence="2" id="KW-1185">Reference proteome</keyword>
<accession>A0A2P2E144</accession>
<sequence length="217" mass="25287">MNPETQRILLQRNPEEDFLYQQNVRDVSSLPFIETTISLNLSPFYFTGFTFDGNKLVYSTRGESVRHSRCNGNICIILTDRNLLAISNYDTQFSKSPIFNEANFKVKLGTDAGYVLTERNIYVYNGILNQWKQIGIESESVKAMSSRKQLGLILTSKRILFIDFYQDEIISYSHPSRNFHSIEIKDRHIYCYAIDRVISYDFNTKSVEELPLDRQPH</sequence>
<dbReference type="EMBL" id="BFBB01000005">
    <property type="protein sequence ID" value="GBF50608.1"/>
    <property type="molecule type" value="Genomic_DNA"/>
</dbReference>
<proteinExistence type="predicted"/>
<protein>
    <submittedName>
        <fullName evidence="1">Uncharacterized protein</fullName>
    </submittedName>
</protein>
<evidence type="ECO:0000313" key="1">
    <source>
        <dbReference type="EMBL" id="GBF50608.1"/>
    </source>
</evidence>
<name>A0A2P2E144_9LEPT</name>
<dbReference type="Proteomes" id="UP000245133">
    <property type="component" value="Unassembled WGS sequence"/>
</dbReference>
<evidence type="ECO:0000313" key="2">
    <source>
        <dbReference type="Proteomes" id="UP000245133"/>
    </source>
</evidence>
<organism evidence="1 2">
    <name type="scientific">Leptospira ryugenii</name>
    <dbReference type="NCBI Taxonomy" id="1917863"/>
    <lineage>
        <taxon>Bacteria</taxon>
        <taxon>Pseudomonadati</taxon>
        <taxon>Spirochaetota</taxon>
        <taxon>Spirochaetia</taxon>
        <taxon>Leptospirales</taxon>
        <taxon>Leptospiraceae</taxon>
        <taxon>Leptospira</taxon>
    </lineage>
</organism>
<dbReference type="OrthoDB" id="323430at2"/>